<keyword evidence="6" id="KW-0720">Serine protease</keyword>
<evidence type="ECO:0000256" key="10">
    <source>
        <dbReference type="ARBA" id="ARBA00038868"/>
    </source>
</evidence>
<keyword evidence="7" id="KW-0865">Zymogen</keyword>
<dbReference type="GeneID" id="6496186"/>
<dbReference type="CDD" id="cd00190">
    <property type="entry name" value="Tryp_SPc"/>
    <property type="match status" value="1"/>
</dbReference>
<dbReference type="eggNOG" id="KOG3627">
    <property type="taxonomic scope" value="Eukaryota"/>
</dbReference>
<dbReference type="InterPro" id="IPR050430">
    <property type="entry name" value="Peptidase_S1"/>
</dbReference>
<dbReference type="PROSITE" id="PS00134">
    <property type="entry name" value="TRYPSIN_HIS"/>
    <property type="match status" value="1"/>
</dbReference>
<keyword evidence="4 11" id="KW-0732">Signal</keyword>
<organism evidence="13 14">
    <name type="scientific">Drosophila ananassae</name>
    <name type="common">Fruit fly</name>
    <dbReference type="NCBI Taxonomy" id="7217"/>
    <lineage>
        <taxon>Eukaryota</taxon>
        <taxon>Metazoa</taxon>
        <taxon>Ecdysozoa</taxon>
        <taxon>Arthropoda</taxon>
        <taxon>Hexapoda</taxon>
        <taxon>Insecta</taxon>
        <taxon>Pterygota</taxon>
        <taxon>Neoptera</taxon>
        <taxon>Endopterygota</taxon>
        <taxon>Diptera</taxon>
        <taxon>Brachycera</taxon>
        <taxon>Muscomorpha</taxon>
        <taxon>Ephydroidea</taxon>
        <taxon>Drosophilidae</taxon>
        <taxon>Drosophila</taxon>
        <taxon>Sophophora</taxon>
    </lineage>
</organism>
<evidence type="ECO:0000313" key="14">
    <source>
        <dbReference type="Proteomes" id="UP000007801"/>
    </source>
</evidence>
<keyword evidence="3" id="KW-0645">Protease</keyword>
<evidence type="ECO:0000259" key="12">
    <source>
        <dbReference type="PROSITE" id="PS50240"/>
    </source>
</evidence>
<dbReference type="KEGG" id="dan:6496186"/>
<comment type="similarity">
    <text evidence="2">Belongs to the peptidase S1 family.</text>
</comment>
<dbReference type="InterPro" id="IPR009003">
    <property type="entry name" value="Peptidase_S1_PA"/>
</dbReference>
<dbReference type="FunFam" id="2.40.10.10:FF:000034">
    <property type="entry name" value="Eupolytin"/>
    <property type="match status" value="1"/>
</dbReference>
<accession>B3MC36</accession>
<evidence type="ECO:0000313" key="13">
    <source>
        <dbReference type="EMBL" id="EDV37223.1"/>
    </source>
</evidence>
<dbReference type="GO" id="GO:0006508">
    <property type="term" value="P:proteolysis"/>
    <property type="evidence" value="ECO:0007669"/>
    <property type="project" value="UniProtKB-KW"/>
</dbReference>
<dbReference type="InParanoid" id="B3MC36"/>
<proteinExistence type="inferred from homology"/>
<dbReference type="GO" id="GO:0005576">
    <property type="term" value="C:extracellular region"/>
    <property type="evidence" value="ECO:0007669"/>
    <property type="project" value="UniProtKB-SubCell"/>
</dbReference>
<dbReference type="AlphaFoldDB" id="B3MC36"/>
<dbReference type="OMA" id="YMRVSGW"/>
<feature type="chain" id="PRO_5002790442" description="trypsin" evidence="11">
    <location>
        <begin position="31"/>
        <end position="260"/>
    </location>
</feature>
<comment type="catalytic activity">
    <reaction evidence="9">
        <text>Preferential cleavage: Arg-|-Xaa, Lys-|-Xaa.</text>
        <dbReference type="EC" id="3.4.21.4"/>
    </reaction>
</comment>
<evidence type="ECO:0000256" key="4">
    <source>
        <dbReference type="ARBA" id="ARBA00022729"/>
    </source>
</evidence>
<evidence type="ECO:0000256" key="11">
    <source>
        <dbReference type="SAM" id="SignalP"/>
    </source>
</evidence>
<evidence type="ECO:0000256" key="6">
    <source>
        <dbReference type="ARBA" id="ARBA00022825"/>
    </source>
</evidence>
<dbReference type="EMBL" id="CH902619">
    <property type="protein sequence ID" value="EDV37223.1"/>
    <property type="molecule type" value="Genomic_DNA"/>
</dbReference>
<dbReference type="SUPFAM" id="SSF50494">
    <property type="entry name" value="Trypsin-like serine proteases"/>
    <property type="match status" value="1"/>
</dbReference>
<dbReference type="PANTHER" id="PTHR24276">
    <property type="entry name" value="POLYSERASE-RELATED"/>
    <property type="match status" value="1"/>
</dbReference>
<dbReference type="EC" id="3.4.21.4" evidence="10"/>
<evidence type="ECO:0000256" key="3">
    <source>
        <dbReference type="ARBA" id="ARBA00022670"/>
    </source>
</evidence>
<dbReference type="InterPro" id="IPR001254">
    <property type="entry name" value="Trypsin_dom"/>
</dbReference>
<feature type="domain" description="Peptidase S1" evidence="12">
    <location>
        <begin position="37"/>
        <end position="259"/>
    </location>
</feature>
<evidence type="ECO:0000256" key="2">
    <source>
        <dbReference type="ARBA" id="ARBA00007664"/>
    </source>
</evidence>
<keyword evidence="14" id="KW-1185">Reference proteome</keyword>
<keyword evidence="5 13" id="KW-0378">Hydrolase</keyword>
<dbReference type="PRINTS" id="PR00722">
    <property type="entry name" value="CHYMOTRYPSIN"/>
</dbReference>
<sequence>MRCFLCFRAPLHCILLLVLQLLLLGTPSAGQKVQPRIVGGTTTTQSAVGGYVLNLRYDGSFYCGGSLVTSMYVVTAAHCLSGYKPGRMTVQGGVSKLTQSGVVRGVAKYFIPASYRNSTLNMDVGVIRLQSAMTGNNIRTISLCRVQWRSGDYMRVSGWGITRTKNTSPSTQLRTVQIKLIRKNVCQAAYRYRDTLSGSTFCARSAGKDSCSGDSGGGVIFKKQLCGVVSWGLGCANAKYPGVYTSIHRARSFITSSMKK</sequence>
<evidence type="ECO:0000256" key="1">
    <source>
        <dbReference type="ARBA" id="ARBA00004239"/>
    </source>
</evidence>
<feature type="signal peptide" evidence="11">
    <location>
        <begin position="1"/>
        <end position="30"/>
    </location>
</feature>
<dbReference type="Proteomes" id="UP000007801">
    <property type="component" value="Unassembled WGS sequence"/>
</dbReference>
<dbReference type="SMART" id="SM00020">
    <property type="entry name" value="Tryp_SPc"/>
    <property type="match status" value="1"/>
</dbReference>
<dbReference type="PhylomeDB" id="B3MC36"/>
<dbReference type="Pfam" id="PF00089">
    <property type="entry name" value="Trypsin"/>
    <property type="match status" value="1"/>
</dbReference>
<dbReference type="Gene3D" id="2.40.10.10">
    <property type="entry name" value="Trypsin-like serine proteases"/>
    <property type="match status" value="1"/>
</dbReference>
<reference evidence="13 14" key="1">
    <citation type="journal article" date="2007" name="Nature">
        <title>Evolution of genes and genomes on the Drosophila phylogeny.</title>
        <authorList>
            <consortium name="Drosophila 12 Genomes Consortium"/>
            <person name="Clark A.G."/>
            <person name="Eisen M.B."/>
            <person name="Smith D.R."/>
            <person name="Bergman C.M."/>
            <person name="Oliver B."/>
            <person name="Markow T.A."/>
            <person name="Kaufman T.C."/>
            <person name="Kellis M."/>
            <person name="Gelbart W."/>
            <person name="Iyer V.N."/>
            <person name="Pollard D.A."/>
            <person name="Sackton T.B."/>
            <person name="Larracuente A.M."/>
            <person name="Singh N.D."/>
            <person name="Abad J.P."/>
            <person name="Abt D.N."/>
            <person name="Adryan B."/>
            <person name="Aguade M."/>
            <person name="Akashi H."/>
            <person name="Anderson W.W."/>
            <person name="Aquadro C.F."/>
            <person name="Ardell D.H."/>
            <person name="Arguello R."/>
            <person name="Artieri C.G."/>
            <person name="Barbash D.A."/>
            <person name="Barker D."/>
            <person name="Barsanti P."/>
            <person name="Batterham P."/>
            <person name="Batzoglou S."/>
            <person name="Begun D."/>
            <person name="Bhutkar A."/>
            <person name="Blanco E."/>
            <person name="Bosak S.A."/>
            <person name="Bradley R.K."/>
            <person name="Brand A.D."/>
            <person name="Brent M.R."/>
            <person name="Brooks A.N."/>
            <person name="Brown R.H."/>
            <person name="Butlin R.K."/>
            <person name="Caggese C."/>
            <person name="Calvi B.R."/>
            <person name="Bernardo de Carvalho A."/>
            <person name="Caspi A."/>
            <person name="Castrezana S."/>
            <person name="Celniker S.E."/>
            <person name="Chang J.L."/>
            <person name="Chapple C."/>
            <person name="Chatterji S."/>
            <person name="Chinwalla A."/>
            <person name="Civetta A."/>
            <person name="Clifton S.W."/>
            <person name="Comeron J.M."/>
            <person name="Costello J.C."/>
            <person name="Coyne J.A."/>
            <person name="Daub J."/>
            <person name="David R.G."/>
            <person name="Delcher A.L."/>
            <person name="Delehaunty K."/>
            <person name="Do C.B."/>
            <person name="Ebling H."/>
            <person name="Edwards K."/>
            <person name="Eickbush T."/>
            <person name="Evans J.D."/>
            <person name="Filipski A."/>
            <person name="Findeiss S."/>
            <person name="Freyhult E."/>
            <person name="Fulton L."/>
            <person name="Fulton R."/>
            <person name="Garcia A.C."/>
            <person name="Gardiner A."/>
            <person name="Garfield D.A."/>
            <person name="Garvin B.E."/>
            <person name="Gibson G."/>
            <person name="Gilbert D."/>
            <person name="Gnerre S."/>
            <person name="Godfrey J."/>
            <person name="Good R."/>
            <person name="Gotea V."/>
            <person name="Gravely B."/>
            <person name="Greenberg A.J."/>
            <person name="Griffiths-Jones S."/>
            <person name="Gross S."/>
            <person name="Guigo R."/>
            <person name="Gustafson E.A."/>
            <person name="Haerty W."/>
            <person name="Hahn M.W."/>
            <person name="Halligan D.L."/>
            <person name="Halpern A.L."/>
            <person name="Halter G.M."/>
            <person name="Han M.V."/>
            <person name="Heger A."/>
            <person name="Hillier L."/>
            <person name="Hinrichs A.S."/>
            <person name="Holmes I."/>
            <person name="Hoskins R.A."/>
            <person name="Hubisz M.J."/>
            <person name="Hultmark D."/>
            <person name="Huntley M.A."/>
            <person name="Jaffe D.B."/>
            <person name="Jagadeeshan S."/>
            <person name="Jeck W.R."/>
            <person name="Johnson J."/>
            <person name="Jones C.D."/>
            <person name="Jordan W.C."/>
            <person name="Karpen G.H."/>
            <person name="Kataoka E."/>
            <person name="Keightley P.D."/>
            <person name="Kheradpour P."/>
            <person name="Kirkness E.F."/>
            <person name="Koerich L.B."/>
            <person name="Kristiansen K."/>
            <person name="Kudrna D."/>
            <person name="Kulathinal R.J."/>
            <person name="Kumar S."/>
            <person name="Kwok R."/>
            <person name="Lander E."/>
            <person name="Langley C.H."/>
            <person name="Lapoint R."/>
            <person name="Lazzaro B.P."/>
            <person name="Lee S.J."/>
            <person name="Levesque L."/>
            <person name="Li R."/>
            <person name="Lin C.F."/>
            <person name="Lin M.F."/>
            <person name="Lindblad-Toh K."/>
            <person name="Llopart A."/>
            <person name="Long M."/>
            <person name="Low L."/>
            <person name="Lozovsky E."/>
            <person name="Lu J."/>
            <person name="Luo M."/>
            <person name="Machado C.A."/>
            <person name="Makalowski W."/>
            <person name="Marzo M."/>
            <person name="Matsuda M."/>
            <person name="Matzkin L."/>
            <person name="McAllister B."/>
            <person name="McBride C.S."/>
            <person name="McKernan B."/>
            <person name="McKernan K."/>
            <person name="Mendez-Lago M."/>
            <person name="Minx P."/>
            <person name="Mollenhauer M.U."/>
            <person name="Montooth K."/>
            <person name="Mount S.M."/>
            <person name="Mu X."/>
            <person name="Myers E."/>
            <person name="Negre B."/>
            <person name="Newfeld S."/>
            <person name="Nielsen R."/>
            <person name="Noor M.A."/>
            <person name="O'Grady P."/>
            <person name="Pachter L."/>
            <person name="Papaceit M."/>
            <person name="Parisi M.J."/>
            <person name="Parisi M."/>
            <person name="Parts L."/>
            <person name="Pedersen J.S."/>
            <person name="Pesole G."/>
            <person name="Phillippy A.M."/>
            <person name="Ponting C.P."/>
            <person name="Pop M."/>
            <person name="Porcelli D."/>
            <person name="Powell J.R."/>
            <person name="Prohaska S."/>
            <person name="Pruitt K."/>
            <person name="Puig M."/>
            <person name="Quesneville H."/>
            <person name="Ram K.R."/>
            <person name="Rand D."/>
            <person name="Rasmussen M.D."/>
            <person name="Reed L.K."/>
            <person name="Reenan R."/>
            <person name="Reily A."/>
            <person name="Remington K.A."/>
            <person name="Rieger T.T."/>
            <person name="Ritchie M.G."/>
            <person name="Robin C."/>
            <person name="Rogers Y.H."/>
            <person name="Rohde C."/>
            <person name="Rozas J."/>
            <person name="Rubenfield M.J."/>
            <person name="Ruiz A."/>
            <person name="Russo S."/>
            <person name="Salzberg S.L."/>
            <person name="Sanchez-Gracia A."/>
            <person name="Saranga D.J."/>
            <person name="Sato H."/>
            <person name="Schaeffer S.W."/>
            <person name="Schatz M.C."/>
            <person name="Schlenke T."/>
            <person name="Schwartz R."/>
            <person name="Segarra C."/>
            <person name="Singh R.S."/>
            <person name="Sirot L."/>
            <person name="Sirota M."/>
            <person name="Sisneros N.B."/>
            <person name="Smith C.D."/>
            <person name="Smith T.F."/>
            <person name="Spieth J."/>
            <person name="Stage D.E."/>
            <person name="Stark A."/>
            <person name="Stephan W."/>
            <person name="Strausberg R.L."/>
            <person name="Strempel S."/>
            <person name="Sturgill D."/>
            <person name="Sutton G."/>
            <person name="Sutton G.G."/>
            <person name="Tao W."/>
            <person name="Teichmann S."/>
            <person name="Tobari Y.N."/>
            <person name="Tomimura Y."/>
            <person name="Tsolas J.M."/>
            <person name="Valente V.L."/>
            <person name="Venter E."/>
            <person name="Venter J.C."/>
            <person name="Vicario S."/>
            <person name="Vieira F.G."/>
            <person name="Vilella A.J."/>
            <person name="Villasante A."/>
            <person name="Walenz B."/>
            <person name="Wang J."/>
            <person name="Wasserman M."/>
            <person name="Watts T."/>
            <person name="Wilson D."/>
            <person name="Wilson R.K."/>
            <person name="Wing R.A."/>
            <person name="Wolfner M.F."/>
            <person name="Wong A."/>
            <person name="Wong G.K."/>
            <person name="Wu C.I."/>
            <person name="Wu G."/>
            <person name="Yamamoto D."/>
            <person name="Yang H.P."/>
            <person name="Yang S.P."/>
            <person name="Yorke J.A."/>
            <person name="Yoshida K."/>
            <person name="Zdobnov E."/>
            <person name="Zhang P."/>
            <person name="Zhang Y."/>
            <person name="Zimin A.V."/>
            <person name="Baldwin J."/>
            <person name="Abdouelleil A."/>
            <person name="Abdulkadir J."/>
            <person name="Abebe A."/>
            <person name="Abera B."/>
            <person name="Abreu J."/>
            <person name="Acer S.C."/>
            <person name="Aftuck L."/>
            <person name="Alexander A."/>
            <person name="An P."/>
            <person name="Anderson E."/>
            <person name="Anderson S."/>
            <person name="Arachi H."/>
            <person name="Azer M."/>
            <person name="Bachantsang P."/>
            <person name="Barry A."/>
            <person name="Bayul T."/>
            <person name="Berlin A."/>
            <person name="Bessette D."/>
            <person name="Bloom T."/>
            <person name="Blye J."/>
            <person name="Boguslavskiy L."/>
            <person name="Bonnet C."/>
            <person name="Boukhgalter B."/>
            <person name="Bourzgui I."/>
            <person name="Brown A."/>
            <person name="Cahill P."/>
            <person name="Channer S."/>
            <person name="Cheshatsang Y."/>
            <person name="Chuda L."/>
            <person name="Citroen M."/>
            <person name="Collymore A."/>
            <person name="Cooke P."/>
            <person name="Costello M."/>
            <person name="D'Aco K."/>
            <person name="Daza R."/>
            <person name="De Haan G."/>
            <person name="DeGray S."/>
            <person name="DeMaso C."/>
            <person name="Dhargay N."/>
            <person name="Dooley K."/>
            <person name="Dooley E."/>
            <person name="Doricent M."/>
            <person name="Dorje P."/>
            <person name="Dorjee K."/>
            <person name="Dupes A."/>
            <person name="Elong R."/>
            <person name="Falk J."/>
            <person name="Farina A."/>
            <person name="Faro S."/>
            <person name="Ferguson D."/>
            <person name="Fisher S."/>
            <person name="Foley C.D."/>
            <person name="Franke A."/>
            <person name="Friedrich D."/>
            <person name="Gadbois L."/>
            <person name="Gearin G."/>
            <person name="Gearin C.R."/>
            <person name="Giannoukos G."/>
            <person name="Goode T."/>
            <person name="Graham J."/>
            <person name="Grandbois E."/>
            <person name="Grewal S."/>
            <person name="Gyaltsen K."/>
            <person name="Hafez N."/>
            <person name="Hagos B."/>
            <person name="Hall J."/>
            <person name="Henson C."/>
            <person name="Hollinger A."/>
            <person name="Honan T."/>
            <person name="Huard M.D."/>
            <person name="Hughes L."/>
            <person name="Hurhula B."/>
            <person name="Husby M.E."/>
            <person name="Kamat A."/>
            <person name="Kanga B."/>
            <person name="Kashin S."/>
            <person name="Khazanovich D."/>
            <person name="Kisner P."/>
            <person name="Lance K."/>
            <person name="Lara M."/>
            <person name="Lee W."/>
            <person name="Lennon N."/>
            <person name="Letendre F."/>
            <person name="LeVine R."/>
            <person name="Lipovsky A."/>
            <person name="Liu X."/>
            <person name="Liu J."/>
            <person name="Liu S."/>
            <person name="Lokyitsang T."/>
            <person name="Lokyitsang Y."/>
            <person name="Lubonja R."/>
            <person name="Lui A."/>
            <person name="MacDonald P."/>
            <person name="Magnisalis V."/>
            <person name="Maru K."/>
            <person name="Matthews C."/>
            <person name="McCusker W."/>
            <person name="McDonough S."/>
            <person name="Mehta T."/>
            <person name="Meldrim J."/>
            <person name="Meneus L."/>
            <person name="Mihai O."/>
            <person name="Mihalev A."/>
            <person name="Mihova T."/>
            <person name="Mittelman R."/>
            <person name="Mlenga V."/>
            <person name="Montmayeur A."/>
            <person name="Mulrain L."/>
            <person name="Navidi A."/>
            <person name="Naylor J."/>
            <person name="Negash T."/>
            <person name="Nguyen T."/>
            <person name="Nguyen N."/>
            <person name="Nicol R."/>
            <person name="Norbu C."/>
            <person name="Norbu N."/>
            <person name="Novod N."/>
            <person name="O'Neill B."/>
            <person name="Osman S."/>
            <person name="Markiewicz E."/>
            <person name="Oyono O.L."/>
            <person name="Patti C."/>
            <person name="Phunkhang P."/>
            <person name="Pierre F."/>
            <person name="Priest M."/>
            <person name="Raghuraman S."/>
            <person name="Rege F."/>
            <person name="Reyes R."/>
            <person name="Rise C."/>
            <person name="Rogov P."/>
            <person name="Ross K."/>
            <person name="Ryan E."/>
            <person name="Settipalli S."/>
            <person name="Shea T."/>
            <person name="Sherpa N."/>
            <person name="Shi L."/>
            <person name="Shih D."/>
            <person name="Sparrow T."/>
            <person name="Spaulding J."/>
            <person name="Stalker J."/>
            <person name="Stange-Thomann N."/>
            <person name="Stavropoulos S."/>
            <person name="Stone C."/>
            <person name="Strader C."/>
            <person name="Tesfaye S."/>
            <person name="Thomson T."/>
            <person name="Thoulutsang Y."/>
            <person name="Thoulutsang D."/>
            <person name="Topham K."/>
            <person name="Topping I."/>
            <person name="Tsamla T."/>
            <person name="Vassiliev H."/>
            <person name="Vo A."/>
            <person name="Wangchuk T."/>
            <person name="Wangdi T."/>
            <person name="Weiand M."/>
            <person name="Wilkinson J."/>
            <person name="Wilson A."/>
            <person name="Yadav S."/>
            <person name="Young G."/>
            <person name="Yu Q."/>
            <person name="Zembek L."/>
            <person name="Zhong D."/>
            <person name="Zimmer A."/>
            <person name="Zwirko Z."/>
            <person name="Jaffe D.B."/>
            <person name="Alvarez P."/>
            <person name="Brockman W."/>
            <person name="Butler J."/>
            <person name="Chin C."/>
            <person name="Gnerre S."/>
            <person name="Grabherr M."/>
            <person name="Kleber M."/>
            <person name="Mauceli E."/>
            <person name="MacCallum I."/>
        </authorList>
    </citation>
    <scope>NUCLEOTIDE SEQUENCE [LARGE SCALE GENOMIC DNA]</scope>
    <source>
        <strain evidence="14">Tucson 14024-0371.13</strain>
    </source>
</reference>
<dbReference type="STRING" id="7217.B3MC36"/>
<dbReference type="InterPro" id="IPR001314">
    <property type="entry name" value="Peptidase_S1A"/>
</dbReference>
<gene>
    <name evidence="13" type="primary">Dana\GF13344</name>
    <name evidence="13" type="synonym">dana_GLEANR_13358</name>
    <name evidence="13" type="ORF">GF13344</name>
</gene>
<dbReference type="SMR" id="B3MC36"/>
<keyword evidence="8" id="KW-1015">Disulfide bond</keyword>
<dbReference type="InterPro" id="IPR018114">
    <property type="entry name" value="TRYPSIN_HIS"/>
</dbReference>
<dbReference type="PROSITE" id="PS50240">
    <property type="entry name" value="TRYPSIN_DOM"/>
    <property type="match status" value="1"/>
</dbReference>
<evidence type="ECO:0000256" key="9">
    <source>
        <dbReference type="ARBA" id="ARBA00036320"/>
    </source>
</evidence>
<protein>
    <recommendedName>
        <fullName evidence="10">trypsin</fullName>
        <ecNumber evidence="10">3.4.21.4</ecNumber>
    </recommendedName>
</protein>
<dbReference type="PANTHER" id="PTHR24276:SF91">
    <property type="entry name" value="AT26814P-RELATED"/>
    <property type="match status" value="1"/>
</dbReference>
<name>B3MC36_DROAN</name>
<dbReference type="OrthoDB" id="10051896at2759"/>
<dbReference type="GO" id="GO:0004252">
    <property type="term" value="F:serine-type endopeptidase activity"/>
    <property type="evidence" value="ECO:0007669"/>
    <property type="project" value="UniProtKB-EC"/>
</dbReference>
<evidence type="ECO:0000256" key="7">
    <source>
        <dbReference type="ARBA" id="ARBA00023145"/>
    </source>
</evidence>
<evidence type="ECO:0000256" key="8">
    <source>
        <dbReference type="ARBA" id="ARBA00023157"/>
    </source>
</evidence>
<dbReference type="HOGENOM" id="CLU_006842_7_1_1"/>
<dbReference type="MEROPS" id="S01.A76"/>
<dbReference type="InterPro" id="IPR043504">
    <property type="entry name" value="Peptidase_S1_PA_chymotrypsin"/>
</dbReference>
<comment type="subcellular location">
    <subcellularLocation>
        <location evidence="1">Secreted</location>
        <location evidence="1">Extracellular space</location>
    </subcellularLocation>
</comment>
<evidence type="ECO:0000256" key="5">
    <source>
        <dbReference type="ARBA" id="ARBA00022801"/>
    </source>
</evidence>